<dbReference type="OrthoDB" id="27092at2"/>
<evidence type="ECO:0000313" key="2">
    <source>
        <dbReference type="EMBL" id="PRY43630.1"/>
    </source>
</evidence>
<dbReference type="PANTHER" id="PTHR43798">
    <property type="entry name" value="MONOACYLGLYCEROL LIPASE"/>
    <property type="match status" value="1"/>
</dbReference>
<feature type="domain" description="AB hydrolase-1" evidence="1">
    <location>
        <begin position="48"/>
        <end position="300"/>
    </location>
</feature>
<accession>A0A2T0TDA1</accession>
<evidence type="ECO:0000259" key="1">
    <source>
        <dbReference type="Pfam" id="PF12697"/>
    </source>
</evidence>
<dbReference type="PRINTS" id="PR00412">
    <property type="entry name" value="EPOXHYDRLASE"/>
</dbReference>
<dbReference type="Pfam" id="PF12697">
    <property type="entry name" value="Abhydrolase_6"/>
    <property type="match status" value="1"/>
</dbReference>
<dbReference type="InterPro" id="IPR000073">
    <property type="entry name" value="AB_hydrolase_1"/>
</dbReference>
<reference evidence="2 3" key="1">
    <citation type="submission" date="2018-03" db="EMBL/GenBank/DDBJ databases">
        <title>Genomic Encyclopedia of Archaeal and Bacterial Type Strains, Phase II (KMG-II): from individual species to whole genera.</title>
        <authorList>
            <person name="Goeker M."/>
        </authorList>
    </citation>
    <scope>NUCLEOTIDE SEQUENCE [LARGE SCALE GENOMIC DNA]</scope>
    <source>
        <strain evidence="2 3">DSM 44720</strain>
    </source>
</reference>
<dbReference type="Gene3D" id="3.40.50.1820">
    <property type="entry name" value="alpha/beta hydrolase"/>
    <property type="match status" value="1"/>
</dbReference>
<dbReference type="PANTHER" id="PTHR43798:SF33">
    <property type="entry name" value="HYDROLASE, PUTATIVE (AFU_ORTHOLOGUE AFUA_2G14860)-RELATED"/>
    <property type="match status" value="1"/>
</dbReference>
<dbReference type="RefSeq" id="WP_106187178.1">
    <property type="nucleotide sequence ID" value="NZ_PVTF01000003.1"/>
</dbReference>
<dbReference type="EMBL" id="PVTF01000003">
    <property type="protein sequence ID" value="PRY43630.1"/>
    <property type="molecule type" value="Genomic_DNA"/>
</dbReference>
<dbReference type="GO" id="GO:0003824">
    <property type="term" value="F:catalytic activity"/>
    <property type="evidence" value="ECO:0007669"/>
    <property type="project" value="InterPro"/>
</dbReference>
<dbReference type="InterPro" id="IPR050266">
    <property type="entry name" value="AB_hydrolase_sf"/>
</dbReference>
<dbReference type="AlphaFoldDB" id="A0A2T0TDA1"/>
<dbReference type="GO" id="GO:0016020">
    <property type="term" value="C:membrane"/>
    <property type="evidence" value="ECO:0007669"/>
    <property type="project" value="TreeGrafter"/>
</dbReference>
<protein>
    <submittedName>
        <fullName evidence="2">Pimeloyl-ACP methyl ester carboxylesterase</fullName>
    </submittedName>
</protein>
<proteinExistence type="predicted"/>
<organism evidence="2 3">
    <name type="scientific">Umezawaea tangerina</name>
    <dbReference type="NCBI Taxonomy" id="84725"/>
    <lineage>
        <taxon>Bacteria</taxon>
        <taxon>Bacillati</taxon>
        <taxon>Actinomycetota</taxon>
        <taxon>Actinomycetes</taxon>
        <taxon>Pseudonocardiales</taxon>
        <taxon>Pseudonocardiaceae</taxon>
        <taxon>Umezawaea</taxon>
    </lineage>
</organism>
<keyword evidence="3" id="KW-1185">Reference proteome</keyword>
<evidence type="ECO:0000313" key="3">
    <source>
        <dbReference type="Proteomes" id="UP000239494"/>
    </source>
</evidence>
<dbReference type="Proteomes" id="UP000239494">
    <property type="component" value="Unassembled WGS sequence"/>
</dbReference>
<dbReference type="InterPro" id="IPR029058">
    <property type="entry name" value="AB_hydrolase_fold"/>
</dbReference>
<name>A0A2T0TDA1_9PSEU</name>
<sequence>MPVDAEYCPYDLDRDPGAHGLVEQWSRTDFGLLHLVRSPERTGDRATLFVHGVANTWTTWTPLLRVARELGEEFQDVVLVDLPGFGASRNRLDHLRSKDVGKALFDVVAGLGYTSVRIVGHSMGGFLTLDMASEPAFPIESVHLVSGAYFSVVKAVQEPVSTLFSSPALSIAYWSQGLLAHTGGAGVQVVKLAQKIGLFPLFLNGFAARPWAVRSSFTKSLAHDMRPKYFLLAAANGDHYDAIDRWSRIECPVHAVFGAQDKLVPPRDMTDLRRVRKDVHAHLVERCGHFAHVERPKETYRLLFPGGSRA</sequence>
<dbReference type="SUPFAM" id="SSF53474">
    <property type="entry name" value="alpha/beta-Hydrolases"/>
    <property type="match status" value="1"/>
</dbReference>
<gene>
    <name evidence="2" type="ORF">CLV43_103377</name>
</gene>
<dbReference type="InterPro" id="IPR000639">
    <property type="entry name" value="Epox_hydrolase-like"/>
</dbReference>
<comment type="caution">
    <text evidence="2">The sequence shown here is derived from an EMBL/GenBank/DDBJ whole genome shotgun (WGS) entry which is preliminary data.</text>
</comment>